<dbReference type="RefSeq" id="YP_010755060.1">
    <property type="nucleotide sequence ID" value="NC_073468.1"/>
</dbReference>
<sequence length="86" mass="9877">MNNGLIPVEEAEAHPVSDIDPIDVWLKFDSPEDEEASHEANTFRTTDGYRVDWYHNDVGQVTSQFFEDYEKAQVWLSEAGYSDFSS</sequence>
<dbReference type="EMBL" id="OK040790">
    <property type="protein sequence ID" value="UDL16080.1"/>
    <property type="molecule type" value="Genomic_DNA"/>
</dbReference>
<evidence type="ECO:0000313" key="3">
    <source>
        <dbReference type="Proteomes" id="UP000827768"/>
    </source>
</evidence>
<keyword evidence="3" id="KW-1185">Reference proteome</keyword>
<dbReference type="KEGG" id="vg:80019669"/>
<dbReference type="Proteomes" id="UP000827768">
    <property type="component" value="Segment"/>
</dbReference>
<name>A0AAE8Y750_9CAUD</name>
<dbReference type="EMBL" id="OK040790">
    <property type="protein sequence ID" value="UDL15820.1"/>
    <property type="molecule type" value="Genomic_DNA"/>
</dbReference>
<evidence type="ECO:0000313" key="1">
    <source>
        <dbReference type="EMBL" id="UDL15820.1"/>
    </source>
</evidence>
<dbReference type="GeneID" id="80019669"/>
<reference evidence="1" key="1">
    <citation type="submission" date="2021-09" db="EMBL/GenBank/DDBJ databases">
        <authorList>
            <person name="Andersen S.H."/>
            <person name="Beall E.A."/>
            <person name="Cappelle B."/>
            <person name="Falteisek K.J."/>
            <person name="Fenske B.A."/>
            <person name="Gansluckner N.W."/>
            <person name="Gilbertson S.M."/>
            <person name="Krings K.J."/>
            <person name="Mobeck M."/>
            <person name="Odeku J.O."/>
            <person name="Poncelet M.E."/>
            <person name="Rohr J.R."/>
            <person name="Rolands L."/>
            <person name="Whipple C.D."/>
            <person name="Whipple E.M."/>
            <person name="Spring A.M."/>
            <person name="Klyczek K."/>
            <person name="Garlena R.A."/>
            <person name="Russell D.A."/>
            <person name="Pope W.H."/>
            <person name="Jacobs-Sera D."/>
            <person name="Hatfull G.F."/>
        </authorList>
    </citation>
    <scope>NUCLEOTIDE SEQUENCE</scope>
</reference>
<gene>
    <name evidence="1" type="primary">29</name>
    <name evidence="2" type="synonym">330</name>
    <name evidence="1" type="ORF">SEA_PUMPERNICKEL_29</name>
    <name evidence="2" type="ORF">SEA_PUMPERNICKEL_330</name>
</gene>
<organism evidence="1 3">
    <name type="scientific">Microbacterium phage Pumpernickel</name>
    <dbReference type="NCBI Taxonomy" id="2885983"/>
    <lineage>
        <taxon>Viruses</taxon>
        <taxon>Duplodnaviria</taxon>
        <taxon>Heunggongvirae</taxon>
        <taxon>Uroviricota</taxon>
        <taxon>Caudoviricetes</taxon>
        <taxon>Pumpernickelvirus</taxon>
        <taxon>Pumpernickelvirus pumpernickel</taxon>
    </lineage>
</organism>
<proteinExistence type="predicted"/>
<accession>A0AAE8Y750</accession>
<protein>
    <submittedName>
        <fullName evidence="1">Uncharacterized protein</fullName>
    </submittedName>
</protein>
<evidence type="ECO:0000313" key="2">
    <source>
        <dbReference type="EMBL" id="UDL16080.1"/>
    </source>
</evidence>